<dbReference type="Proteomes" id="UP001642409">
    <property type="component" value="Unassembled WGS sequence"/>
</dbReference>
<protein>
    <submittedName>
        <fullName evidence="2">Hypothetical_protein</fullName>
    </submittedName>
</protein>
<sequence length="125" mass="14186">MGQMLCHHVNIENDSAELSVVNLNNIIKCPHNSVALNLNESKDLHYQSFVKKYTSTTYKKSALDSQDSYCVNSSYQLSNVTDDLELEDSLEFACEDTESKNKSNAVFVPDTNALDQYFTVKQHRI</sequence>
<gene>
    <name evidence="1" type="ORF">HINF_LOCUS10884</name>
    <name evidence="2" type="ORF">HINF_LOCUS6151</name>
</gene>
<reference evidence="2 3" key="2">
    <citation type="submission" date="2024-07" db="EMBL/GenBank/DDBJ databases">
        <authorList>
            <person name="Akdeniz Z."/>
        </authorList>
    </citation>
    <scope>NUCLEOTIDE SEQUENCE [LARGE SCALE GENOMIC DNA]</scope>
</reference>
<reference evidence="1" key="1">
    <citation type="submission" date="2023-06" db="EMBL/GenBank/DDBJ databases">
        <authorList>
            <person name="Kurt Z."/>
        </authorList>
    </citation>
    <scope>NUCLEOTIDE SEQUENCE</scope>
</reference>
<name>A0AA86NPA3_9EUKA</name>
<evidence type="ECO:0000313" key="3">
    <source>
        <dbReference type="Proteomes" id="UP001642409"/>
    </source>
</evidence>
<accession>A0AA86NPA3</accession>
<evidence type="ECO:0000313" key="2">
    <source>
        <dbReference type="EMBL" id="CAL5980395.1"/>
    </source>
</evidence>
<organism evidence="1">
    <name type="scientific">Hexamita inflata</name>
    <dbReference type="NCBI Taxonomy" id="28002"/>
    <lineage>
        <taxon>Eukaryota</taxon>
        <taxon>Metamonada</taxon>
        <taxon>Diplomonadida</taxon>
        <taxon>Hexamitidae</taxon>
        <taxon>Hexamitinae</taxon>
        <taxon>Hexamita</taxon>
    </lineage>
</organism>
<dbReference type="AlphaFoldDB" id="A0AA86NPA3"/>
<keyword evidence="3" id="KW-1185">Reference proteome</keyword>
<dbReference type="EMBL" id="CATOUU010000279">
    <property type="protein sequence ID" value="CAI9923239.1"/>
    <property type="molecule type" value="Genomic_DNA"/>
</dbReference>
<evidence type="ECO:0000313" key="1">
    <source>
        <dbReference type="EMBL" id="CAI9923239.1"/>
    </source>
</evidence>
<proteinExistence type="predicted"/>
<comment type="caution">
    <text evidence="1">The sequence shown here is derived from an EMBL/GenBank/DDBJ whole genome shotgun (WGS) entry which is preliminary data.</text>
</comment>
<dbReference type="EMBL" id="CAXDID020000012">
    <property type="protein sequence ID" value="CAL5980395.1"/>
    <property type="molecule type" value="Genomic_DNA"/>
</dbReference>